<evidence type="ECO:0000256" key="1">
    <source>
        <dbReference type="ARBA" id="ARBA00004541"/>
    </source>
</evidence>
<dbReference type="GeneID" id="117748585"/>
<dbReference type="Ensembl" id="ENSCLMT00005031017.1">
    <property type="protein sequence ID" value="ENSCLMP00005029671.1"/>
    <property type="gene ID" value="ENSCLMG00005014468.1"/>
</dbReference>
<evidence type="ECO:0000313" key="9">
    <source>
        <dbReference type="Proteomes" id="UP000694565"/>
    </source>
</evidence>
<dbReference type="GO" id="GO:0032588">
    <property type="term" value="C:trans-Golgi network membrane"/>
    <property type="evidence" value="ECO:0007669"/>
    <property type="project" value="TreeGrafter"/>
</dbReference>
<evidence type="ECO:0000259" key="6">
    <source>
        <dbReference type="Pfam" id="PF01417"/>
    </source>
</evidence>
<dbReference type="Proteomes" id="UP000694565">
    <property type="component" value="Unplaced"/>
</dbReference>
<dbReference type="InterPro" id="IPR035802">
    <property type="entry name" value="ENTH/VHS_tepsin"/>
</dbReference>
<gene>
    <name evidence="8" type="primary">tepsin</name>
</gene>
<organism evidence="8 9">
    <name type="scientific">Cyclopterus lumpus</name>
    <name type="common">Lumpsucker</name>
    <dbReference type="NCBI Taxonomy" id="8103"/>
    <lineage>
        <taxon>Eukaryota</taxon>
        <taxon>Metazoa</taxon>
        <taxon>Chordata</taxon>
        <taxon>Craniata</taxon>
        <taxon>Vertebrata</taxon>
        <taxon>Euteleostomi</taxon>
        <taxon>Actinopterygii</taxon>
        <taxon>Neopterygii</taxon>
        <taxon>Teleostei</taxon>
        <taxon>Neoteleostei</taxon>
        <taxon>Acanthomorphata</taxon>
        <taxon>Eupercaria</taxon>
        <taxon>Perciformes</taxon>
        <taxon>Cottioidei</taxon>
        <taxon>Cottales</taxon>
        <taxon>Cyclopteridae</taxon>
        <taxon>Cyclopterus</taxon>
    </lineage>
</organism>
<dbReference type="PANTHER" id="PTHR21514:SF0">
    <property type="entry name" value="AP-4 COMPLEX ACCESSORY SUBUNIT TEPSIN"/>
    <property type="match status" value="1"/>
</dbReference>
<feature type="compositionally biased region" description="Polar residues" evidence="5">
    <location>
        <begin position="265"/>
        <end position="291"/>
    </location>
</feature>
<dbReference type="Gene3D" id="1.25.40.90">
    <property type="match status" value="1"/>
</dbReference>
<proteinExistence type="predicted"/>
<dbReference type="Pfam" id="PF01417">
    <property type="entry name" value="ENTH"/>
    <property type="match status" value="1"/>
</dbReference>
<evidence type="ECO:0000256" key="3">
    <source>
        <dbReference type="ARBA" id="ARBA00023034"/>
    </source>
</evidence>
<dbReference type="CDD" id="cd03572">
    <property type="entry name" value="ENTH_like_Tepsin"/>
    <property type="match status" value="1"/>
</dbReference>
<dbReference type="RefSeq" id="XP_034414375.1">
    <property type="nucleotide sequence ID" value="XM_034558484.1"/>
</dbReference>
<accession>A0A8C2ZMW4</accession>
<evidence type="ECO:0000313" key="8">
    <source>
        <dbReference type="Ensembl" id="ENSCLMP00005029671.1"/>
    </source>
</evidence>
<keyword evidence="3" id="KW-0333">Golgi apparatus</keyword>
<dbReference type="GO" id="GO:0031410">
    <property type="term" value="C:cytoplasmic vesicle"/>
    <property type="evidence" value="ECO:0007669"/>
    <property type="project" value="UniProtKB-SubCell"/>
</dbReference>
<comment type="subcellular location">
    <subcellularLocation>
        <location evidence="1">Cytoplasmic vesicle</location>
    </subcellularLocation>
    <subcellularLocation>
        <location evidence="2">Golgi apparatus</location>
        <location evidence="2">trans-Golgi network</location>
    </subcellularLocation>
</comment>
<keyword evidence="9" id="KW-1185">Reference proteome</keyword>
<evidence type="ECO:0000256" key="2">
    <source>
        <dbReference type="ARBA" id="ARBA00004601"/>
    </source>
</evidence>
<sequence length="631" mass="68169">MATFMERLAFLQKVPTLMKATADNETPCPGYLFQEIGKISHESSGCSQCLLEYLLERLQVESCHVKLKVLKIFVHLCGHGSNHFLTELRRNSTFIQQASVYSGPPDPIHGTALYQKVRNTAQEVARLLFTDIISTKDGVSPLNLALPTMGMGSATSHRSGMQGFGYSPGKQETGSDSLLDKIQKAAEVVASAVLPPTEHQGIRLHDNHYRAIVAPSAPIEVAVPACAYNLPARTPTASIQRCPGQVGGGWEETDSSNSSSHNSSQDIAANSRASLGSKSAGTGSQSGASRESSGDLSERVEALQLGDCGQEVALISRLTEGSRVFLSREESQHFIKECSILNCEVVVELLSSRLQDPSNTVKMRALSAVACLLTSDLLSLEQMFGATQRRLRQLSEGAPGPVANKATKILRQFEALMGGTVHAQRRDTANNSHQATTNPLTSATHSDPLLPDHSAGNPTLNHYQPDISPTGVPHPPNHPSSHSSLFLDQRDLSGELMNDCDEEKQSPILRALVQNQSEPVRTAEVKLVAEESELHTNRSSSHRAEPQSEQACLGRLSLFSGMELVAQGRPLCTRGTSQTETDMTGDDRSRENLAVHNSIDINKTSDESPFISNTVASDSSQPVSAFTFLNF</sequence>
<dbReference type="AlphaFoldDB" id="A0A8C2ZMW4"/>
<feature type="region of interest" description="Disordered" evidence="5">
    <location>
        <begin position="424"/>
        <end position="485"/>
    </location>
</feature>
<evidence type="ECO:0000256" key="5">
    <source>
        <dbReference type="SAM" id="MobiDB-lite"/>
    </source>
</evidence>
<dbReference type="Pfam" id="PF25827">
    <property type="entry name" value="TVHS-like"/>
    <property type="match status" value="1"/>
</dbReference>
<reference evidence="8" key="2">
    <citation type="submission" date="2025-09" db="UniProtKB">
        <authorList>
            <consortium name="Ensembl"/>
        </authorList>
    </citation>
    <scope>IDENTIFICATION</scope>
</reference>
<feature type="compositionally biased region" description="Low complexity" evidence="5">
    <location>
        <begin position="255"/>
        <end position="264"/>
    </location>
</feature>
<feature type="domain" description="AP-4 complex accessory subunit Tepsin VHS/ENTH-like" evidence="7">
    <location>
        <begin position="310"/>
        <end position="413"/>
    </location>
</feature>
<dbReference type="SUPFAM" id="SSF48464">
    <property type="entry name" value="ENTH/VHS domain"/>
    <property type="match status" value="1"/>
</dbReference>
<dbReference type="PANTHER" id="PTHR21514">
    <property type="entry name" value="AP-4 COMPLEX ACCESSORY SUBUNIT TEPSIN"/>
    <property type="match status" value="1"/>
</dbReference>
<name>A0A8C2ZMW4_CYCLU</name>
<dbReference type="GeneTree" id="ENSGT00390000015076"/>
<feature type="domain" description="ENTH" evidence="6">
    <location>
        <begin position="18"/>
        <end position="128"/>
    </location>
</feature>
<dbReference type="InterPro" id="IPR058028">
    <property type="entry name" value="Tepsin_VHS/ENTH-like"/>
</dbReference>
<keyword evidence="4" id="KW-0968">Cytoplasmic vesicle</keyword>
<evidence type="ECO:0000256" key="4">
    <source>
        <dbReference type="ARBA" id="ARBA00023329"/>
    </source>
</evidence>
<protein>
    <submittedName>
        <fullName evidence="8">TEPSIN adaptor related protein complex 4 accessory protein</fullName>
    </submittedName>
</protein>
<evidence type="ECO:0000259" key="7">
    <source>
        <dbReference type="Pfam" id="PF25827"/>
    </source>
</evidence>
<dbReference type="InterPro" id="IPR039273">
    <property type="entry name" value="TEPSIN"/>
</dbReference>
<feature type="compositionally biased region" description="Polar residues" evidence="5">
    <location>
        <begin position="429"/>
        <end position="445"/>
    </location>
</feature>
<dbReference type="InterPro" id="IPR013809">
    <property type="entry name" value="ENTH"/>
</dbReference>
<reference evidence="8" key="1">
    <citation type="submission" date="2025-08" db="UniProtKB">
        <authorList>
            <consortium name="Ensembl"/>
        </authorList>
    </citation>
    <scope>IDENTIFICATION</scope>
</reference>
<feature type="region of interest" description="Disordered" evidence="5">
    <location>
        <begin position="237"/>
        <end position="296"/>
    </location>
</feature>
<dbReference type="InterPro" id="IPR008942">
    <property type="entry name" value="ENTH_VHS"/>
</dbReference>